<dbReference type="Proteomes" id="UP000655751">
    <property type="component" value="Unassembled WGS sequence"/>
</dbReference>
<dbReference type="AlphaFoldDB" id="A0A931I4Y1"/>
<dbReference type="EMBL" id="JADMLG010000001">
    <property type="protein sequence ID" value="MBH0774942.1"/>
    <property type="molecule type" value="Genomic_DNA"/>
</dbReference>
<evidence type="ECO:0000313" key="3">
    <source>
        <dbReference type="Proteomes" id="UP000655751"/>
    </source>
</evidence>
<evidence type="ECO:0000256" key="1">
    <source>
        <dbReference type="SAM" id="Phobius"/>
    </source>
</evidence>
<keyword evidence="1" id="KW-0812">Transmembrane</keyword>
<sequence length="221" mass="22855">MQGSSADRGSAGDARAVAAVGLDLVAPEVYAPMLRKLALASTGAGIGAALLAATVAHWPIAVLVGIVIGAPTLGYALAARRRRMWLSGSVIHSRRLFGEHRVDLAAATGVELLVYPARLSRVALRVTAGAETGTVPLAMYTDAGSGRELHPLGLRKLADALATSESAAAVAVSSVLIRQLRAEARDAGLEQRPLYAAVRLARAQDVVSPLVLTDREVADLG</sequence>
<accession>A0A931I4Y1</accession>
<comment type="caution">
    <text evidence="2">The sequence shown here is derived from an EMBL/GenBank/DDBJ whole genome shotgun (WGS) entry which is preliminary data.</text>
</comment>
<name>A0A931I4Y1_9NOCA</name>
<keyword evidence="1" id="KW-0472">Membrane</keyword>
<proteinExistence type="predicted"/>
<keyword evidence="3" id="KW-1185">Reference proteome</keyword>
<protein>
    <submittedName>
        <fullName evidence="2">Uncharacterized protein</fullName>
    </submittedName>
</protein>
<feature type="transmembrane region" description="Helical" evidence="1">
    <location>
        <begin position="60"/>
        <end position="78"/>
    </location>
</feature>
<organism evidence="2 3">
    <name type="scientific">Nocardia bovistercoris</name>
    <dbReference type="NCBI Taxonomy" id="2785916"/>
    <lineage>
        <taxon>Bacteria</taxon>
        <taxon>Bacillati</taxon>
        <taxon>Actinomycetota</taxon>
        <taxon>Actinomycetes</taxon>
        <taxon>Mycobacteriales</taxon>
        <taxon>Nocardiaceae</taxon>
        <taxon>Nocardia</taxon>
    </lineage>
</organism>
<evidence type="ECO:0000313" key="2">
    <source>
        <dbReference type="EMBL" id="MBH0774942.1"/>
    </source>
</evidence>
<gene>
    <name evidence="2" type="ORF">IT779_01410</name>
</gene>
<feature type="transmembrane region" description="Helical" evidence="1">
    <location>
        <begin position="37"/>
        <end position="54"/>
    </location>
</feature>
<reference evidence="2" key="1">
    <citation type="submission" date="2020-11" db="EMBL/GenBank/DDBJ databases">
        <title>Nocardia NEAU-351.nov., a novel actinomycete isolated from the cow dung.</title>
        <authorList>
            <person name="Zhang X."/>
        </authorList>
    </citation>
    <scope>NUCLEOTIDE SEQUENCE</scope>
    <source>
        <strain evidence="2">NEAU-351</strain>
    </source>
</reference>
<keyword evidence="1" id="KW-1133">Transmembrane helix</keyword>